<sequence length="45" mass="4757">MSTLDNNNEYVIVDGGMVAGYAVNGIRKKDMNGSILVVSNDADVP</sequence>
<dbReference type="InterPro" id="IPR036188">
    <property type="entry name" value="FAD/NAD-bd_sf"/>
</dbReference>
<protein>
    <submittedName>
        <fullName evidence="1">Uncharacterized protein</fullName>
    </submittedName>
</protein>
<dbReference type="KEGG" id="thl:TEH_14210"/>
<evidence type="ECO:0000313" key="2">
    <source>
        <dbReference type="Proteomes" id="UP000002663"/>
    </source>
</evidence>
<name>A0AAN1SGT0_TETHN</name>
<evidence type="ECO:0000313" key="1">
    <source>
        <dbReference type="EMBL" id="BAK94748.1"/>
    </source>
</evidence>
<dbReference type="AlphaFoldDB" id="A0AAN1SGT0"/>
<proteinExistence type="predicted"/>
<reference evidence="1 2" key="1">
    <citation type="submission" date="2011-01" db="EMBL/GenBank/DDBJ databases">
        <title>Whole genome sequence of Tetragenococcus halophilus NBRC 12172.</title>
        <authorList>
            <person name="Nakazawa H."/>
            <person name="Omata S."/>
            <person name="Koga C."/>
            <person name="Watanabe Y."/>
            <person name="Katano Y."/>
            <person name="Ito N."/>
            <person name="Tsukatani N."/>
            <person name="Ankai A."/>
            <person name="Oguchi A."/>
            <person name="Fukui S."/>
            <person name="Yashiro I."/>
            <person name="Kamata S."/>
            <person name="Hashimoto Y."/>
            <person name="Yamazaki J."/>
            <person name="Taguchi H."/>
            <person name="Tanaka A."/>
            <person name="Koyama T."/>
            <person name="Ichige A."/>
            <person name="Hanya Y."/>
            <person name="Tanikawa S."/>
            <person name="Yamazaki S."/>
            <person name="Fujita N."/>
        </authorList>
    </citation>
    <scope>NUCLEOTIDE SEQUENCE [LARGE SCALE GENOMIC DNA]</scope>
    <source>
        <strain evidence="2">DSM 20338 / JCM 20259 / NCIMB 9735 / NBRC 12172</strain>
    </source>
</reference>
<organism evidence="1 2">
    <name type="scientific">Tetragenococcus halophilus (strain DSM 20338 / JCM 20259 / NCIMB 9735 / NBRC 12172)</name>
    <name type="common">Pediococcus halophilus</name>
    <dbReference type="NCBI Taxonomy" id="945021"/>
    <lineage>
        <taxon>Bacteria</taxon>
        <taxon>Bacillati</taxon>
        <taxon>Bacillota</taxon>
        <taxon>Bacilli</taxon>
        <taxon>Lactobacillales</taxon>
        <taxon>Enterococcaceae</taxon>
        <taxon>Tetragenococcus</taxon>
    </lineage>
</organism>
<dbReference type="EMBL" id="AP012046">
    <property type="protein sequence ID" value="BAK94748.1"/>
    <property type="molecule type" value="Genomic_DNA"/>
</dbReference>
<dbReference type="Gene3D" id="3.50.50.60">
    <property type="entry name" value="FAD/NAD(P)-binding domain"/>
    <property type="match status" value="1"/>
</dbReference>
<accession>A0AAN1SGT0</accession>
<dbReference type="Proteomes" id="UP000002663">
    <property type="component" value="Chromosome"/>
</dbReference>
<gene>
    <name evidence="1" type="ordered locus">TEH_14210</name>
</gene>